<dbReference type="OrthoDB" id="108903at2"/>
<evidence type="ECO:0000256" key="1">
    <source>
        <dbReference type="ARBA" id="ARBA00022801"/>
    </source>
</evidence>
<evidence type="ECO:0000259" key="2">
    <source>
        <dbReference type="Pfam" id="PF00326"/>
    </source>
</evidence>
<dbReference type="AlphaFoldDB" id="A0A0S4MWE2"/>
<proteinExistence type="predicted"/>
<reference evidence="4" key="1">
    <citation type="submission" date="2015-11" db="EMBL/GenBank/DDBJ databases">
        <authorList>
            <person name="Varghese N."/>
        </authorList>
    </citation>
    <scope>NUCLEOTIDE SEQUENCE [LARGE SCALE GENOMIC DNA]</scope>
</reference>
<feature type="domain" description="Peptidase S9 prolyl oligopeptidase catalytic" evidence="2">
    <location>
        <begin position="4"/>
        <end position="80"/>
    </location>
</feature>
<keyword evidence="4" id="KW-1185">Reference proteome</keyword>
<dbReference type="GO" id="GO:0006508">
    <property type="term" value="P:proteolysis"/>
    <property type="evidence" value="ECO:0007669"/>
    <property type="project" value="InterPro"/>
</dbReference>
<gene>
    <name evidence="3" type="ORF">JGI1_00705</name>
</gene>
<evidence type="ECO:0000313" key="4">
    <source>
        <dbReference type="Proteomes" id="UP000320623"/>
    </source>
</evidence>
<dbReference type="STRING" id="1643428.GCA_001442855_00685"/>
<dbReference type="EMBL" id="FAOO01000004">
    <property type="protein sequence ID" value="CUU03319.1"/>
    <property type="molecule type" value="Genomic_DNA"/>
</dbReference>
<name>A0A0S4MWE2_9BACT</name>
<keyword evidence="1" id="KW-0378">Hydrolase</keyword>
<dbReference type="Gene3D" id="3.40.50.1820">
    <property type="entry name" value="alpha/beta hydrolase"/>
    <property type="match status" value="1"/>
</dbReference>
<dbReference type="PANTHER" id="PTHR42776">
    <property type="entry name" value="SERINE PEPTIDASE S9 FAMILY MEMBER"/>
    <property type="match status" value="1"/>
</dbReference>
<protein>
    <submittedName>
        <fullName evidence="3">Prolyl oligopeptidase family protein</fullName>
    </submittedName>
</protein>
<dbReference type="SUPFAM" id="SSF53474">
    <property type="entry name" value="alpha/beta-Hydrolases"/>
    <property type="match status" value="1"/>
</dbReference>
<dbReference type="RefSeq" id="WP_140944494.1">
    <property type="nucleotide sequence ID" value="NZ_FAOO01000004.1"/>
</dbReference>
<dbReference type="InterPro" id="IPR029058">
    <property type="entry name" value="AB_hydrolase_fold"/>
</dbReference>
<evidence type="ECO:0000313" key="3">
    <source>
        <dbReference type="EMBL" id="CUU03319.1"/>
    </source>
</evidence>
<accession>A0A0S4MWE2</accession>
<dbReference type="Pfam" id="PF00326">
    <property type="entry name" value="Peptidase_S9"/>
    <property type="match status" value="1"/>
</dbReference>
<dbReference type="InterPro" id="IPR001375">
    <property type="entry name" value="Peptidase_S9_cat"/>
</dbReference>
<dbReference type="PANTHER" id="PTHR42776:SF4">
    <property type="entry name" value="ACYLAMINO-ACID-RELEASING ENZYME"/>
    <property type="match status" value="1"/>
</dbReference>
<organism evidence="3 4">
    <name type="scientific">Candidatus Thermokryptus mobilis</name>
    <dbReference type="NCBI Taxonomy" id="1643428"/>
    <lineage>
        <taxon>Bacteria</taxon>
        <taxon>Pseudomonadati</taxon>
        <taxon>Candidatus Kryptoniota</taxon>
        <taxon>Candidatus Thermokryptus</taxon>
    </lineage>
</organism>
<dbReference type="GO" id="GO:0004252">
    <property type="term" value="F:serine-type endopeptidase activity"/>
    <property type="evidence" value="ECO:0007669"/>
    <property type="project" value="TreeGrafter"/>
</dbReference>
<sequence length="89" mass="10090">MRHSAIFNVKGVTTPTQIIHGETDVRVPVSQGKEFYNALKRQGCPTEMIIYPRTPHGVQEPKFIADIGKRIIAWFNKNLGRDLKLTGEK</sequence>
<dbReference type="Proteomes" id="UP000320623">
    <property type="component" value="Unassembled WGS sequence"/>
</dbReference>